<dbReference type="SUPFAM" id="SSF56214">
    <property type="entry name" value="4'-phosphopantetheinyl transferase"/>
    <property type="match status" value="2"/>
</dbReference>
<evidence type="ECO:0000313" key="6">
    <source>
        <dbReference type="Proteomes" id="UP000294593"/>
    </source>
</evidence>
<dbReference type="EMBL" id="SNXW01000003">
    <property type="protein sequence ID" value="TDP84710.1"/>
    <property type="molecule type" value="Genomic_DNA"/>
</dbReference>
<gene>
    <name evidence="5" type="ORF">EV672_103281</name>
</gene>
<dbReference type="Pfam" id="PF01648">
    <property type="entry name" value="ACPS"/>
    <property type="match status" value="1"/>
</dbReference>
<dbReference type="Proteomes" id="UP000294593">
    <property type="component" value="Unassembled WGS sequence"/>
</dbReference>
<dbReference type="GO" id="GO:0019878">
    <property type="term" value="P:lysine biosynthetic process via aminoadipic acid"/>
    <property type="evidence" value="ECO:0007669"/>
    <property type="project" value="TreeGrafter"/>
</dbReference>
<comment type="caution">
    <text evidence="5">The sequence shown here is derived from an EMBL/GenBank/DDBJ whole genome shotgun (WGS) entry which is preliminary data.</text>
</comment>
<accession>A0A4R6REQ5</accession>
<organism evidence="5 6">
    <name type="scientific">Aquabacterium commune</name>
    <dbReference type="NCBI Taxonomy" id="70586"/>
    <lineage>
        <taxon>Bacteria</taxon>
        <taxon>Pseudomonadati</taxon>
        <taxon>Pseudomonadota</taxon>
        <taxon>Betaproteobacteria</taxon>
        <taxon>Burkholderiales</taxon>
        <taxon>Aquabacterium</taxon>
    </lineage>
</organism>
<dbReference type="InterPro" id="IPR008278">
    <property type="entry name" value="4-PPantetheinyl_Trfase_dom"/>
</dbReference>
<dbReference type="InterPro" id="IPR050559">
    <property type="entry name" value="P-Pant_transferase_sf"/>
</dbReference>
<feature type="domain" description="4'-phosphopantetheinyl transferase" evidence="3">
    <location>
        <begin position="122"/>
        <end position="187"/>
    </location>
</feature>
<dbReference type="PANTHER" id="PTHR12215:SF10">
    <property type="entry name" value="L-AMINOADIPATE-SEMIALDEHYDE DEHYDROGENASE-PHOSPHOPANTETHEINYL TRANSFERASE"/>
    <property type="match status" value="1"/>
</dbReference>
<dbReference type="Pfam" id="PF22624">
    <property type="entry name" value="AASDHPPT_N"/>
    <property type="match status" value="1"/>
</dbReference>
<keyword evidence="2 5" id="KW-0808">Transferase</keyword>
<dbReference type="AlphaFoldDB" id="A0A4R6REQ5"/>
<dbReference type="GO" id="GO:0000287">
    <property type="term" value="F:magnesium ion binding"/>
    <property type="evidence" value="ECO:0007669"/>
    <property type="project" value="InterPro"/>
</dbReference>
<sequence>MWDVHRARVHWPRLTPMPLAQVWLVRLPDDDQVVSAETEACLSQEEIQRARRFTQPRHAQRYIAAHAALRTLLAETLRCAPHELAWQTDADGKPHLSQHPLQFNLSHSDVWALVATHPTLALGVDLETHQPWQDMDGLALAIFHPDEASAWRQLPKATRARALHVAWTRKEACLKALGTGLRLAPEQVWVGMADAPRQGRWRRDGGHTVDWCDLLLPLPTPHSACLAWVQP</sequence>
<dbReference type="InterPro" id="IPR055066">
    <property type="entry name" value="AASDHPPT_N"/>
</dbReference>
<comment type="similarity">
    <text evidence="1">Belongs to the P-Pant transferase superfamily. Gsp/Sfp/HetI/AcpT family.</text>
</comment>
<dbReference type="OrthoDB" id="9808281at2"/>
<protein>
    <submittedName>
        <fullName evidence="5">4'-phosphopantetheinyl transferase</fullName>
    </submittedName>
</protein>
<dbReference type="GO" id="GO:0005829">
    <property type="term" value="C:cytosol"/>
    <property type="evidence" value="ECO:0007669"/>
    <property type="project" value="TreeGrafter"/>
</dbReference>
<dbReference type="Gene3D" id="3.90.470.20">
    <property type="entry name" value="4'-phosphopantetheinyl transferase domain"/>
    <property type="match status" value="1"/>
</dbReference>
<proteinExistence type="inferred from homology"/>
<name>A0A4R6REQ5_9BURK</name>
<dbReference type="GO" id="GO:0008897">
    <property type="term" value="F:holo-[acyl-carrier-protein] synthase activity"/>
    <property type="evidence" value="ECO:0007669"/>
    <property type="project" value="InterPro"/>
</dbReference>
<evidence type="ECO:0000259" key="3">
    <source>
        <dbReference type="Pfam" id="PF01648"/>
    </source>
</evidence>
<dbReference type="PANTHER" id="PTHR12215">
    <property type="entry name" value="PHOSPHOPANTETHEINE TRANSFERASE"/>
    <property type="match status" value="1"/>
</dbReference>
<evidence type="ECO:0000259" key="4">
    <source>
        <dbReference type="Pfam" id="PF22624"/>
    </source>
</evidence>
<evidence type="ECO:0000256" key="2">
    <source>
        <dbReference type="ARBA" id="ARBA00022679"/>
    </source>
</evidence>
<evidence type="ECO:0000256" key="1">
    <source>
        <dbReference type="ARBA" id="ARBA00010990"/>
    </source>
</evidence>
<reference evidence="5 6" key="1">
    <citation type="submission" date="2019-03" db="EMBL/GenBank/DDBJ databases">
        <title>Genomic Encyclopedia of Type Strains, Phase IV (KMG-IV): sequencing the most valuable type-strain genomes for metagenomic binning, comparative biology and taxonomic classification.</title>
        <authorList>
            <person name="Goeker M."/>
        </authorList>
    </citation>
    <scope>NUCLEOTIDE SEQUENCE [LARGE SCALE GENOMIC DNA]</scope>
    <source>
        <strain evidence="5 6">DSM 11901</strain>
    </source>
</reference>
<keyword evidence="6" id="KW-1185">Reference proteome</keyword>
<dbReference type="InterPro" id="IPR037143">
    <property type="entry name" value="4-PPantetheinyl_Trfase_dom_sf"/>
</dbReference>
<evidence type="ECO:0000313" key="5">
    <source>
        <dbReference type="EMBL" id="TDP84710.1"/>
    </source>
</evidence>
<feature type="domain" description="4'-phosphopantetheinyl transferase N-terminal" evidence="4">
    <location>
        <begin position="39"/>
        <end position="118"/>
    </location>
</feature>